<name>E7QUG7_HALPU</name>
<protein>
    <submittedName>
        <fullName evidence="2">Uncharacterized protein</fullName>
    </submittedName>
</protein>
<accession>E7QUG7</accession>
<evidence type="ECO:0000313" key="3">
    <source>
        <dbReference type="EMBL" id="SHK93077.1"/>
    </source>
</evidence>
<reference evidence="2 4" key="1">
    <citation type="journal article" date="2014" name="ISME J.">
        <title>Trehalose/2-sulfotrehalose biosynthesis and glycine-betaine uptake are widely spread mechanisms for osmoadaptation in the Halobacteriales.</title>
        <authorList>
            <person name="Youssef N.H."/>
            <person name="Savage-Ashlock K.N."/>
            <person name="McCully A.L."/>
            <person name="Luedtke B."/>
            <person name="Shaw E.I."/>
            <person name="Hoff W.D."/>
            <person name="Elshahed M.S."/>
        </authorList>
    </citation>
    <scope>NUCLEOTIDE SEQUENCE [LARGE SCALE GENOMIC DNA]</scope>
    <source>
        <strain evidence="2 4">DX253</strain>
    </source>
</reference>
<keyword evidence="5" id="KW-1185">Reference proteome</keyword>
<dbReference type="EMBL" id="AEMG01000009">
    <property type="protein sequence ID" value="EFW92246.1"/>
    <property type="molecule type" value="Genomic_DNA"/>
</dbReference>
<dbReference type="OrthoDB" id="169315at2157"/>
<keyword evidence="1" id="KW-0472">Membrane</keyword>
<dbReference type="eggNOG" id="arCOG03920">
    <property type="taxonomic scope" value="Archaea"/>
</dbReference>
<dbReference type="AlphaFoldDB" id="E7QUG7"/>
<gene>
    <name evidence="3" type="ORF">SAMN05444342_2655</name>
    <name evidence="2" type="ORF">ZOD2009_12235</name>
</gene>
<dbReference type="STRING" id="797209.GCA_000376445_02348"/>
<keyword evidence="1" id="KW-0812">Transmembrane</keyword>
<reference evidence="3" key="3">
    <citation type="submission" date="2016-11" db="EMBL/GenBank/DDBJ databases">
        <authorList>
            <person name="Jaros S."/>
            <person name="Januszkiewicz K."/>
            <person name="Wedrychowicz H."/>
        </authorList>
    </citation>
    <scope>NUCLEOTIDE SEQUENCE [LARGE SCALE GENOMIC DNA]</scope>
    <source>
        <strain evidence="3">DX253</strain>
    </source>
</reference>
<dbReference type="EMBL" id="FRAN01000003">
    <property type="protein sequence ID" value="SHK93077.1"/>
    <property type="molecule type" value="Genomic_DNA"/>
</dbReference>
<proteinExistence type="predicted"/>
<keyword evidence="1" id="KW-1133">Transmembrane helix</keyword>
<dbReference type="InterPro" id="IPR045466">
    <property type="entry name" value="DUF6498"/>
</dbReference>
<organism evidence="2 4">
    <name type="scientific">Haladaptatus paucihalophilus DX253</name>
    <dbReference type="NCBI Taxonomy" id="797209"/>
    <lineage>
        <taxon>Archaea</taxon>
        <taxon>Methanobacteriati</taxon>
        <taxon>Methanobacteriota</taxon>
        <taxon>Stenosarchaea group</taxon>
        <taxon>Halobacteria</taxon>
        <taxon>Halobacteriales</taxon>
        <taxon>Haladaptataceae</taxon>
        <taxon>Haladaptatus</taxon>
    </lineage>
</organism>
<evidence type="ECO:0000256" key="1">
    <source>
        <dbReference type="SAM" id="Phobius"/>
    </source>
</evidence>
<dbReference type="RefSeq" id="WP_007980160.1">
    <property type="nucleotide sequence ID" value="NZ_AEMG01000009.1"/>
</dbReference>
<dbReference type="Proteomes" id="UP000184203">
    <property type="component" value="Unassembled WGS sequence"/>
</dbReference>
<dbReference type="PATRIC" id="fig|797209.4.peg.2409"/>
<sequence length="149" mass="16786">MIWGIGISAVPLIIYDSAIETSILPTVAGSVLVIAVSQLLKIRLEFFRERKYESMSAHMVLEIPCRIIFFMFVFIQGLQAVGIFFHLGVWAVFGRLSKQVLTDNTVEILYVTVLVLGKLTVEWARFRANRDPNPSGVANWFTPQDPLAE</sequence>
<reference evidence="5" key="2">
    <citation type="submission" date="2016-11" db="EMBL/GenBank/DDBJ databases">
        <authorList>
            <person name="Varghese N."/>
            <person name="Submissions S."/>
        </authorList>
    </citation>
    <scope>NUCLEOTIDE SEQUENCE [LARGE SCALE GENOMIC DNA]</scope>
    <source>
        <strain evidence="5">DX253</strain>
    </source>
</reference>
<evidence type="ECO:0000313" key="2">
    <source>
        <dbReference type="EMBL" id="EFW92246.1"/>
    </source>
</evidence>
<dbReference type="Proteomes" id="UP000003751">
    <property type="component" value="Unassembled WGS sequence"/>
</dbReference>
<dbReference type="Pfam" id="PF20108">
    <property type="entry name" value="DUF6498"/>
    <property type="match status" value="1"/>
</dbReference>
<evidence type="ECO:0000313" key="5">
    <source>
        <dbReference type="Proteomes" id="UP000184203"/>
    </source>
</evidence>
<feature type="transmembrane region" description="Helical" evidence="1">
    <location>
        <begin position="63"/>
        <end position="88"/>
    </location>
</feature>
<evidence type="ECO:0000313" key="4">
    <source>
        <dbReference type="Proteomes" id="UP000003751"/>
    </source>
</evidence>